<evidence type="ECO:0000256" key="2">
    <source>
        <dbReference type="ARBA" id="ARBA00023125"/>
    </source>
</evidence>
<dbReference type="InterPro" id="IPR039420">
    <property type="entry name" value="WalR-like"/>
</dbReference>
<dbReference type="SMART" id="SM00421">
    <property type="entry name" value="HTH_LUXR"/>
    <property type="match status" value="1"/>
</dbReference>
<feature type="domain" description="HTH luxR-type" evidence="4">
    <location>
        <begin position="146"/>
        <end position="210"/>
    </location>
</feature>
<dbReference type="PROSITE" id="PS50110">
    <property type="entry name" value="RESPONSE_REGULATORY"/>
    <property type="match status" value="1"/>
</dbReference>
<dbReference type="Gene3D" id="3.40.50.2300">
    <property type="match status" value="1"/>
</dbReference>
<dbReference type="InterPro" id="IPR000792">
    <property type="entry name" value="Tscrpt_reg_LuxR_C"/>
</dbReference>
<proteinExistence type="predicted"/>
<dbReference type="SUPFAM" id="SSF46894">
    <property type="entry name" value="C-terminal effector domain of the bipartite response regulators"/>
    <property type="match status" value="1"/>
</dbReference>
<dbReference type="PRINTS" id="PR00038">
    <property type="entry name" value="HTHLUXR"/>
</dbReference>
<evidence type="ECO:0000313" key="7">
    <source>
        <dbReference type="Proteomes" id="UP001501725"/>
    </source>
</evidence>
<evidence type="ECO:0000256" key="1">
    <source>
        <dbReference type="ARBA" id="ARBA00022553"/>
    </source>
</evidence>
<dbReference type="Pfam" id="PF00196">
    <property type="entry name" value="GerE"/>
    <property type="match status" value="1"/>
</dbReference>
<feature type="domain" description="Response regulatory" evidence="5">
    <location>
        <begin position="3"/>
        <end position="122"/>
    </location>
</feature>
<keyword evidence="1 3" id="KW-0597">Phosphoprotein</keyword>
<dbReference type="Proteomes" id="UP001501725">
    <property type="component" value="Unassembled WGS sequence"/>
</dbReference>
<organism evidence="6 7">
    <name type="scientific">Flaviaesturariibacter amylovorans</name>
    <dbReference type="NCBI Taxonomy" id="1084520"/>
    <lineage>
        <taxon>Bacteria</taxon>
        <taxon>Pseudomonadati</taxon>
        <taxon>Bacteroidota</taxon>
        <taxon>Chitinophagia</taxon>
        <taxon>Chitinophagales</taxon>
        <taxon>Chitinophagaceae</taxon>
        <taxon>Flaviaestuariibacter</taxon>
    </lineage>
</organism>
<dbReference type="Pfam" id="PF00072">
    <property type="entry name" value="Response_reg"/>
    <property type="match status" value="1"/>
</dbReference>
<gene>
    <name evidence="6" type="ORF">GCM10023184_04980</name>
</gene>
<dbReference type="EMBL" id="BAABGY010000002">
    <property type="protein sequence ID" value="GAA4320007.1"/>
    <property type="molecule type" value="Genomic_DNA"/>
</dbReference>
<dbReference type="InterPro" id="IPR058245">
    <property type="entry name" value="NreC/VraR/RcsB-like_REC"/>
</dbReference>
<dbReference type="SUPFAM" id="SSF52172">
    <property type="entry name" value="CheY-like"/>
    <property type="match status" value="1"/>
</dbReference>
<dbReference type="SMART" id="SM00448">
    <property type="entry name" value="REC"/>
    <property type="match status" value="1"/>
</dbReference>
<keyword evidence="7" id="KW-1185">Reference proteome</keyword>
<dbReference type="InterPro" id="IPR001789">
    <property type="entry name" value="Sig_transdc_resp-reg_receiver"/>
</dbReference>
<protein>
    <submittedName>
        <fullName evidence="6">Response regulator transcription factor</fullName>
    </submittedName>
</protein>
<reference evidence="7" key="1">
    <citation type="journal article" date="2019" name="Int. J. Syst. Evol. Microbiol.">
        <title>The Global Catalogue of Microorganisms (GCM) 10K type strain sequencing project: providing services to taxonomists for standard genome sequencing and annotation.</title>
        <authorList>
            <consortium name="The Broad Institute Genomics Platform"/>
            <consortium name="The Broad Institute Genome Sequencing Center for Infectious Disease"/>
            <person name="Wu L."/>
            <person name="Ma J."/>
        </authorList>
    </citation>
    <scope>NUCLEOTIDE SEQUENCE [LARGE SCALE GENOMIC DNA]</scope>
    <source>
        <strain evidence="7">JCM 17919</strain>
    </source>
</reference>
<feature type="modified residue" description="4-aspartylphosphate" evidence="3">
    <location>
        <position position="57"/>
    </location>
</feature>
<dbReference type="CDD" id="cd06170">
    <property type="entry name" value="LuxR_C_like"/>
    <property type="match status" value="1"/>
</dbReference>
<comment type="caution">
    <text evidence="6">The sequence shown here is derived from an EMBL/GenBank/DDBJ whole genome shotgun (WGS) entry which is preliminary data.</text>
</comment>
<evidence type="ECO:0000259" key="5">
    <source>
        <dbReference type="PROSITE" id="PS50110"/>
    </source>
</evidence>
<dbReference type="PANTHER" id="PTHR43214">
    <property type="entry name" value="TWO-COMPONENT RESPONSE REGULATOR"/>
    <property type="match status" value="1"/>
</dbReference>
<keyword evidence="2" id="KW-0238">DNA-binding</keyword>
<dbReference type="InterPro" id="IPR016032">
    <property type="entry name" value="Sig_transdc_resp-reg_C-effctor"/>
</dbReference>
<evidence type="ECO:0000259" key="4">
    <source>
        <dbReference type="PROSITE" id="PS50043"/>
    </source>
</evidence>
<dbReference type="CDD" id="cd17535">
    <property type="entry name" value="REC_NarL-like"/>
    <property type="match status" value="1"/>
</dbReference>
<evidence type="ECO:0000256" key="3">
    <source>
        <dbReference type="PROSITE-ProRule" id="PRU00169"/>
    </source>
</evidence>
<accession>A0ABP8G9K8</accession>
<dbReference type="InterPro" id="IPR011006">
    <property type="entry name" value="CheY-like_superfamily"/>
</dbReference>
<name>A0ABP8G9K8_9BACT</name>
<dbReference type="PROSITE" id="PS50043">
    <property type="entry name" value="HTH_LUXR_2"/>
    <property type="match status" value="1"/>
</dbReference>
<dbReference type="RefSeq" id="WP_345253100.1">
    <property type="nucleotide sequence ID" value="NZ_BAABGY010000002.1"/>
</dbReference>
<sequence>MVSLVIIEDDEAIRNYLTALIAGSGSFNLAGTFPSAEAARTFFTEGLGDGVELVLTDIQLPGMSGIDFIAWLKPLRPELQFMVLSVYDDADRVFKALKAGASGYVLKNTPAARLIDALQDLQRGGSPMSSQIARKVVMAFQEDFTYVDPQASLTLREKEVLEHLSRGFSYKEIAAGLFISIETVRTHIRNIYEKLHAGNRSEALRKAGLR</sequence>
<dbReference type="PROSITE" id="PS00622">
    <property type="entry name" value="HTH_LUXR_1"/>
    <property type="match status" value="1"/>
</dbReference>
<evidence type="ECO:0000313" key="6">
    <source>
        <dbReference type="EMBL" id="GAA4320007.1"/>
    </source>
</evidence>